<reference evidence="2 3" key="1">
    <citation type="submission" date="2019-12" db="EMBL/GenBank/DDBJ databases">
        <title>Paraburkholderia acidiphila 7Q-K02 sp. nov and Paraburkholderia acidisoli DHF22 sp. nov., two strains isolated from forest soil.</title>
        <authorList>
            <person name="Gao Z."/>
            <person name="Qiu L."/>
        </authorList>
    </citation>
    <scope>NUCLEOTIDE SEQUENCE [LARGE SCALE GENOMIC DNA]</scope>
    <source>
        <strain evidence="2 3">DHF22</strain>
        <plasmid evidence="2 3">p1</plasmid>
    </source>
</reference>
<organism evidence="2 3">
    <name type="scientific">Paraburkholderia acidisoli</name>
    <dbReference type="NCBI Taxonomy" id="2571748"/>
    <lineage>
        <taxon>Bacteria</taxon>
        <taxon>Pseudomonadati</taxon>
        <taxon>Pseudomonadota</taxon>
        <taxon>Betaproteobacteria</taxon>
        <taxon>Burkholderiales</taxon>
        <taxon>Burkholderiaceae</taxon>
        <taxon>Paraburkholderia</taxon>
    </lineage>
</organism>
<dbReference type="Proteomes" id="UP000433577">
    <property type="component" value="Plasmid p1"/>
</dbReference>
<name>A0A7Z2JIJ4_9BURK</name>
<keyword evidence="2" id="KW-0614">Plasmid</keyword>
<evidence type="ECO:0000313" key="2">
    <source>
        <dbReference type="EMBL" id="QGZ66982.1"/>
    </source>
</evidence>
<sequence length="248" mass="27335">MFSILVIAGLGYLGYRVSKRAPRARRGLFSFQTYVPQSEAVTPATRAVVHGEQGEAAVRSELRRVLSALCGENFHLYDGAVLIHHAPGTAFPTAEIDHIAVTPFGIFVIETKNWSGAITPGPSRDEVSRTGIDGVTEARRSPLAQNRTKVDFLIAKLPALWPIESLGVFASPDCTLDPRLPLPIIHVSELALWMRLRLNDFRESGKKPVNVSGAWEAIMLTASINAFELEEHRKRLRAHPKDRANNAV</sequence>
<dbReference type="KEGG" id="pacs:FAZ98_34675"/>
<keyword evidence="3" id="KW-1185">Reference proteome</keyword>
<dbReference type="EMBL" id="CP046917">
    <property type="protein sequence ID" value="QGZ66982.1"/>
    <property type="molecule type" value="Genomic_DNA"/>
</dbReference>
<feature type="domain" description="NERD" evidence="1">
    <location>
        <begin position="50"/>
        <end position="176"/>
    </location>
</feature>
<evidence type="ECO:0000259" key="1">
    <source>
        <dbReference type="PROSITE" id="PS50965"/>
    </source>
</evidence>
<dbReference type="InterPro" id="IPR011528">
    <property type="entry name" value="NERD"/>
</dbReference>
<accession>A0A7Z2JIJ4</accession>
<protein>
    <submittedName>
        <fullName evidence="2">NERD domain-containing protein</fullName>
    </submittedName>
</protein>
<gene>
    <name evidence="2" type="ORF">FAZ98_34675</name>
</gene>
<dbReference type="PROSITE" id="PS50965">
    <property type="entry name" value="NERD"/>
    <property type="match status" value="1"/>
</dbReference>
<geneLocation type="plasmid" evidence="2 3">
    <name>p1</name>
</geneLocation>
<proteinExistence type="predicted"/>
<dbReference type="Pfam" id="PF08378">
    <property type="entry name" value="NERD"/>
    <property type="match status" value="1"/>
</dbReference>
<evidence type="ECO:0000313" key="3">
    <source>
        <dbReference type="Proteomes" id="UP000433577"/>
    </source>
</evidence>
<dbReference type="OrthoDB" id="5782056at2"/>
<dbReference type="AlphaFoldDB" id="A0A7Z2JIJ4"/>
<dbReference type="RefSeq" id="WP_158958851.1">
    <property type="nucleotide sequence ID" value="NZ_CP046917.1"/>
</dbReference>